<dbReference type="PROSITE" id="PS51257">
    <property type="entry name" value="PROKAR_LIPOPROTEIN"/>
    <property type="match status" value="1"/>
</dbReference>
<dbReference type="PANTHER" id="PTHR47245">
    <property type="entry name" value="PEPTIDYLPROLYL ISOMERASE"/>
    <property type="match status" value="1"/>
</dbReference>
<organism evidence="9 10">
    <name type="scientific">Methylobacter tundripaludum</name>
    <dbReference type="NCBI Taxonomy" id="173365"/>
    <lineage>
        <taxon>Bacteria</taxon>
        <taxon>Pseudomonadati</taxon>
        <taxon>Pseudomonadota</taxon>
        <taxon>Gammaproteobacteria</taxon>
        <taxon>Methylococcales</taxon>
        <taxon>Methylococcaceae</taxon>
        <taxon>Methylobacter</taxon>
    </lineage>
</organism>
<dbReference type="EC" id="5.2.1.8" evidence="3"/>
<evidence type="ECO:0000256" key="7">
    <source>
        <dbReference type="SAM" id="SignalP"/>
    </source>
</evidence>
<dbReference type="EMBL" id="PTIY01000016">
    <property type="protein sequence ID" value="PPK66572.1"/>
    <property type="molecule type" value="Genomic_DNA"/>
</dbReference>
<sequence>MKKFIPLLVVGTALLAGCNQEKAADSASPTTTAAPAIDKADAVAVVNGQYIAKSTLETLEKEIAERSHGQSFPKEKLIEELVQRELLVQDATQKQLDKSPELIAQLEAAKKALLTQADLQNFLKANPVTDAEIKAEYDSKVAAEKGTEYKASHILVKTEAEAKKLIAELDKGADFAKLANKNSLDAKESQNGGDLGWFSAAQMVAPFSEAVAALEKGKYTKEPVKTQFGYHVILKEDSRALTPPPLEAVKDQLMPFLQRKKVQEMIETLRKQAKVEILVPLTDEKPKAEAAAAPAEQPAATEAAPAEADKAAAPAATEPAKAEEPAKPAEKAAEPAPAAPAEPKK</sequence>
<dbReference type="Gene3D" id="1.10.8.1040">
    <property type="match status" value="1"/>
</dbReference>
<dbReference type="InterPro" id="IPR046357">
    <property type="entry name" value="PPIase_dom_sf"/>
</dbReference>
<feature type="domain" description="PpiC" evidence="8">
    <location>
        <begin position="146"/>
        <end position="237"/>
    </location>
</feature>
<dbReference type="InterPro" id="IPR050245">
    <property type="entry name" value="PrsA_foldase"/>
</dbReference>
<reference evidence="9 10" key="1">
    <citation type="submission" date="2018-02" db="EMBL/GenBank/DDBJ databases">
        <title>Subsurface microbial communities from deep shales in Ohio and West Virginia, USA.</title>
        <authorList>
            <person name="Wrighton K."/>
        </authorList>
    </citation>
    <scope>NUCLEOTIDE SEQUENCE [LARGE SCALE GENOMIC DNA]</scope>
    <source>
        <strain evidence="9 10">OWC-G53F</strain>
    </source>
</reference>
<gene>
    <name evidence="9" type="ORF">B0F88_11620</name>
</gene>
<dbReference type="AlphaFoldDB" id="A0A2S6GMV7"/>
<evidence type="ECO:0000256" key="6">
    <source>
        <dbReference type="SAM" id="MobiDB-lite"/>
    </source>
</evidence>
<dbReference type="SUPFAM" id="SSF54534">
    <property type="entry name" value="FKBP-like"/>
    <property type="match status" value="1"/>
</dbReference>
<dbReference type="PANTHER" id="PTHR47245:SF2">
    <property type="entry name" value="PEPTIDYL-PROLYL CIS-TRANS ISOMERASE HP_0175-RELATED"/>
    <property type="match status" value="1"/>
</dbReference>
<dbReference type="GO" id="GO:0003755">
    <property type="term" value="F:peptidyl-prolyl cis-trans isomerase activity"/>
    <property type="evidence" value="ECO:0007669"/>
    <property type="project" value="UniProtKB-KW"/>
</dbReference>
<dbReference type="OrthoDB" id="14196at2"/>
<dbReference type="Proteomes" id="UP000238071">
    <property type="component" value="Unassembled WGS sequence"/>
</dbReference>
<accession>A0A2S6GMV7</accession>
<comment type="similarity">
    <text evidence="2">Belongs to the PpiC/parvulin rotamase family.</text>
</comment>
<evidence type="ECO:0000256" key="2">
    <source>
        <dbReference type="ARBA" id="ARBA00007656"/>
    </source>
</evidence>
<evidence type="ECO:0000259" key="8">
    <source>
        <dbReference type="PROSITE" id="PS50198"/>
    </source>
</evidence>
<evidence type="ECO:0000313" key="9">
    <source>
        <dbReference type="EMBL" id="PPK66572.1"/>
    </source>
</evidence>
<keyword evidence="5 9" id="KW-0413">Isomerase</keyword>
<evidence type="ECO:0000256" key="4">
    <source>
        <dbReference type="ARBA" id="ARBA00023110"/>
    </source>
</evidence>
<name>A0A2S6GMV7_9GAMM</name>
<dbReference type="InterPro" id="IPR000297">
    <property type="entry name" value="PPIase_PpiC"/>
</dbReference>
<feature type="chain" id="PRO_5015633268" description="peptidylprolyl isomerase" evidence="7">
    <location>
        <begin position="24"/>
        <end position="345"/>
    </location>
</feature>
<evidence type="ECO:0000256" key="3">
    <source>
        <dbReference type="ARBA" id="ARBA00013194"/>
    </source>
</evidence>
<keyword evidence="4 5" id="KW-0697">Rotamase</keyword>
<comment type="caution">
    <text evidence="9">The sequence shown here is derived from an EMBL/GenBank/DDBJ whole genome shotgun (WGS) entry which is preliminary data.</text>
</comment>
<dbReference type="RefSeq" id="WP_104424999.1">
    <property type="nucleotide sequence ID" value="NZ_PTIY01000016.1"/>
</dbReference>
<keyword evidence="10" id="KW-1185">Reference proteome</keyword>
<dbReference type="InterPro" id="IPR027304">
    <property type="entry name" value="Trigger_fact/SurA_dom_sf"/>
</dbReference>
<feature type="compositionally biased region" description="Low complexity" evidence="6">
    <location>
        <begin position="334"/>
        <end position="345"/>
    </location>
</feature>
<protein>
    <recommendedName>
        <fullName evidence="3">peptidylprolyl isomerase</fullName>
        <ecNumber evidence="3">5.2.1.8</ecNumber>
    </recommendedName>
</protein>
<dbReference type="Gene3D" id="3.10.50.40">
    <property type="match status" value="1"/>
</dbReference>
<proteinExistence type="inferred from homology"/>
<dbReference type="Pfam" id="PF13616">
    <property type="entry name" value="Rotamase_3"/>
    <property type="match status" value="1"/>
</dbReference>
<evidence type="ECO:0000256" key="1">
    <source>
        <dbReference type="ARBA" id="ARBA00000971"/>
    </source>
</evidence>
<feature type="compositionally biased region" description="Basic and acidic residues" evidence="6">
    <location>
        <begin position="320"/>
        <end position="333"/>
    </location>
</feature>
<evidence type="ECO:0000256" key="5">
    <source>
        <dbReference type="PROSITE-ProRule" id="PRU00278"/>
    </source>
</evidence>
<evidence type="ECO:0000313" key="10">
    <source>
        <dbReference type="Proteomes" id="UP000238071"/>
    </source>
</evidence>
<feature type="signal peptide" evidence="7">
    <location>
        <begin position="1"/>
        <end position="23"/>
    </location>
</feature>
<dbReference type="PROSITE" id="PS50198">
    <property type="entry name" value="PPIC_PPIASE_2"/>
    <property type="match status" value="1"/>
</dbReference>
<feature type="compositionally biased region" description="Low complexity" evidence="6">
    <location>
        <begin position="289"/>
        <end position="319"/>
    </location>
</feature>
<feature type="region of interest" description="Disordered" evidence="6">
    <location>
        <begin position="287"/>
        <end position="345"/>
    </location>
</feature>
<comment type="catalytic activity">
    <reaction evidence="1">
        <text>[protein]-peptidylproline (omega=180) = [protein]-peptidylproline (omega=0)</text>
        <dbReference type="Rhea" id="RHEA:16237"/>
        <dbReference type="Rhea" id="RHEA-COMP:10747"/>
        <dbReference type="Rhea" id="RHEA-COMP:10748"/>
        <dbReference type="ChEBI" id="CHEBI:83833"/>
        <dbReference type="ChEBI" id="CHEBI:83834"/>
        <dbReference type="EC" id="5.2.1.8"/>
    </reaction>
</comment>
<dbReference type="SUPFAM" id="SSF109998">
    <property type="entry name" value="Triger factor/SurA peptide-binding domain-like"/>
    <property type="match status" value="1"/>
</dbReference>
<keyword evidence="7" id="KW-0732">Signal</keyword>